<evidence type="ECO:0000313" key="2">
    <source>
        <dbReference type="Proteomes" id="UP000887560"/>
    </source>
</evidence>
<feature type="compositionally biased region" description="Basic and acidic residues" evidence="1">
    <location>
        <begin position="258"/>
        <end position="290"/>
    </location>
</feature>
<feature type="region of interest" description="Disordered" evidence="1">
    <location>
        <begin position="258"/>
        <end position="313"/>
    </location>
</feature>
<dbReference type="WBParaSite" id="scf7180000421972.g8011">
    <property type="protein sequence ID" value="scf7180000421972.g8011"/>
    <property type="gene ID" value="scf7180000421972.g8011"/>
</dbReference>
<sequence length="313" mass="36381">MTSSKFIFVTRDNDEIQIPPQFCDKIAFIKNFVDTYEDVKKIQIPSNAPKTGKEQLEIIIKFLETLEANKAFDEEFDKSNQPGDETSTMTSSKFIFVTRDNGEIQIPPQFCDKIAFIKNFVDTYEDVKKIQLPSNAPKTGKEQLEIIIKFLETLEANKAFDEEFDKSNQPGDETNARSRSNSLSNNLWIKNFFDKYQRSQLFEAIESANFLGVIDFVDPLAEYIAQKITQIKSTDEMTEFFGYPMEEEMKELFEKFKEENEKAHQQQKEKEEKEALKMKEEEEKRLKAEEAWSEALNEPDAKNDDNDDDIGLP</sequence>
<accession>A0A915NV84</accession>
<organism evidence="2 3">
    <name type="scientific">Meloidogyne floridensis</name>
    <dbReference type="NCBI Taxonomy" id="298350"/>
    <lineage>
        <taxon>Eukaryota</taxon>
        <taxon>Metazoa</taxon>
        <taxon>Ecdysozoa</taxon>
        <taxon>Nematoda</taxon>
        <taxon>Chromadorea</taxon>
        <taxon>Rhabditida</taxon>
        <taxon>Tylenchina</taxon>
        <taxon>Tylenchomorpha</taxon>
        <taxon>Tylenchoidea</taxon>
        <taxon>Meloidogynidae</taxon>
        <taxon>Meloidogyninae</taxon>
        <taxon>Meloidogyne</taxon>
    </lineage>
</organism>
<dbReference type="InterPro" id="IPR011333">
    <property type="entry name" value="SKP1/BTB/POZ_sf"/>
</dbReference>
<evidence type="ECO:0000256" key="1">
    <source>
        <dbReference type="SAM" id="MobiDB-lite"/>
    </source>
</evidence>
<evidence type="ECO:0000313" key="3">
    <source>
        <dbReference type="WBParaSite" id="scf7180000421972.g8011"/>
    </source>
</evidence>
<dbReference type="AlphaFoldDB" id="A0A915NV84"/>
<keyword evidence="2" id="KW-1185">Reference proteome</keyword>
<proteinExistence type="predicted"/>
<name>A0A915NV84_9BILA</name>
<dbReference type="Gene3D" id="3.30.710.10">
    <property type="entry name" value="Potassium Channel Kv1.1, Chain A"/>
    <property type="match status" value="1"/>
</dbReference>
<dbReference type="Proteomes" id="UP000887560">
    <property type="component" value="Unplaced"/>
</dbReference>
<reference evidence="3" key="1">
    <citation type="submission" date="2022-11" db="UniProtKB">
        <authorList>
            <consortium name="WormBaseParasite"/>
        </authorList>
    </citation>
    <scope>IDENTIFICATION</scope>
</reference>
<protein>
    <submittedName>
        <fullName evidence="3">Skp1-related protein</fullName>
    </submittedName>
</protein>